<dbReference type="Proteomes" id="UP000293912">
    <property type="component" value="Chromosome"/>
</dbReference>
<dbReference type="EMBL" id="CP037867">
    <property type="protein sequence ID" value="QBM29259.1"/>
    <property type="molecule type" value="Genomic_DNA"/>
</dbReference>
<reference evidence="2 3" key="1">
    <citation type="submission" date="2019-03" db="EMBL/GenBank/DDBJ databases">
        <authorList>
            <person name="Sebastian G."/>
            <person name="Baumann P."/>
            <person name="Ruckert C."/>
            <person name="Kalinowski J."/>
            <person name="Nebel B."/>
            <person name="Takors R."/>
            <person name="Blombach B."/>
        </authorList>
    </citation>
    <scope>NUCLEOTIDE SEQUENCE [LARGE SCALE GENOMIC DNA]</scope>
    <source>
        <strain evidence="2 3">DSM 1084</strain>
    </source>
</reference>
<evidence type="ECO:0000313" key="3">
    <source>
        <dbReference type="Proteomes" id="UP000293912"/>
    </source>
</evidence>
<accession>A0A4P6X295</accession>
<name>A0A4P6X295_HYDPS</name>
<dbReference type="KEGG" id="hpse:HPF_16320"/>
<dbReference type="AlphaFoldDB" id="A0A4P6X295"/>
<gene>
    <name evidence="2" type="primary">acpP1</name>
    <name evidence="2" type="ORF">HPF_16320</name>
</gene>
<dbReference type="Pfam" id="PF00550">
    <property type="entry name" value="PP-binding"/>
    <property type="match status" value="1"/>
</dbReference>
<dbReference type="SUPFAM" id="SSF47336">
    <property type="entry name" value="ACP-like"/>
    <property type="match status" value="1"/>
</dbReference>
<evidence type="ECO:0000259" key="1">
    <source>
        <dbReference type="Pfam" id="PF00550"/>
    </source>
</evidence>
<dbReference type="InterPro" id="IPR009081">
    <property type="entry name" value="PP-bd_ACP"/>
</dbReference>
<feature type="domain" description="Carrier" evidence="1">
    <location>
        <begin position="9"/>
        <end position="58"/>
    </location>
</feature>
<keyword evidence="3" id="KW-1185">Reference proteome</keyword>
<dbReference type="InterPro" id="IPR036736">
    <property type="entry name" value="ACP-like_sf"/>
</dbReference>
<evidence type="ECO:0000313" key="2">
    <source>
        <dbReference type="EMBL" id="QBM29259.1"/>
    </source>
</evidence>
<organism evidence="2 3">
    <name type="scientific">Hydrogenophaga pseudoflava</name>
    <name type="common">Pseudomonas carboxydoflava</name>
    <dbReference type="NCBI Taxonomy" id="47421"/>
    <lineage>
        <taxon>Bacteria</taxon>
        <taxon>Pseudomonadati</taxon>
        <taxon>Pseudomonadota</taxon>
        <taxon>Betaproteobacteria</taxon>
        <taxon>Burkholderiales</taxon>
        <taxon>Comamonadaceae</taxon>
        <taxon>Hydrogenophaga</taxon>
    </lineage>
</organism>
<dbReference type="Gene3D" id="1.10.1200.10">
    <property type="entry name" value="ACP-like"/>
    <property type="match status" value="1"/>
</dbReference>
<sequence>MYVMQSTELIRQFLHERLGADPQLVVHEARLADIGVDSLMLAELMFEAEDRLGISIDSNVPPPKTVGDMVILIDSLQAAKTGRP</sequence>
<protein>
    <submittedName>
        <fullName evidence="2">Acyl carrier protein</fullName>
    </submittedName>
</protein>
<proteinExistence type="predicted"/>